<evidence type="ECO:0000313" key="2">
    <source>
        <dbReference type="EMBL" id="MBL4931767.1"/>
    </source>
</evidence>
<dbReference type="RefSeq" id="WP_202767153.1">
    <property type="nucleotide sequence ID" value="NZ_JAESWA010000022.1"/>
</dbReference>
<dbReference type="InterPro" id="IPR025714">
    <property type="entry name" value="Methyltranfer_dom"/>
</dbReference>
<dbReference type="GO" id="GO:0032259">
    <property type="term" value="P:methylation"/>
    <property type="evidence" value="ECO:0007669"/>
    <property type="project" value="UniProtKB-KW"/>
</dbReference>
<dbReference type="GO" id="GO:0008168">
    <property type="term" value="F:methyltransferase activity"/>
    <property type="evidence" value="ECO:0007669"/>
    <property type="project" value="UniProtKB-KW"/>
</dbReference>
<dbReference type="Gene3D" id="3.40.50.150">
    <property type="entry name" value="Vaccinia Virus protein VP39"/>
    <property type="match status" value="1"/>
</dbReference>
<accession>A0A937K3M0</accession>
<evidence type="ECO:0000313" key="3">
    <source>
        <dbReference type="Proteomes" id="UP000623681"/>
    </source>
</evidence>
<protein>
    <submittedName>
        <fullName evidence="2">Methyltransferase domain-containing protein</fullName>
    </submittedName>
</protein>
<dbReference type="Proteomes" id="UP000623681">
    <property type="component" value="Unassembled WGS sequence"/>
</dbReference>
<sequence>MAHKFDVKNKHKLDNEERRKMLPPEKTLTSLGLHEGDIVADIGCGIGYFSIPAAEIVGKNGKVFALDILSEMLQEVEIKIKENNIFNIETILTEENNLKLEEGKITFAFIANVLHETEELERFLGEVKKIISIKGKIAIVDWQKIKSEFGPPVDHRLDKLELINILAKSGFSDISNIDIGDNFYGITAVKN</sequence>
<dbReference type="Pfam" id="PF13847">
    <property type="entry name" value="Methyltransf_31"/>
    <property type="match status" value="1"/>
</dbReference>
<proteinExistence type="predicted"/>
<dbReference type="AlphaFoldDB" id="A0A937K3M0"/>
<dbReference type="CDD" id="cd02440">
    <property type="entry name" value="AdoMet_MTases"/>
    <property type="match status" value="1"/>
</dbReference>
<gene>
    <name evidence="2" type="ORF">JK634_08125</name>
</gene>
<dbReference type="SUPFAM" id="SSF53335">
    <property type="entry name" value="S-adenosyl-L-methionine-dependent methyltransferases"/>
    <property type="match status" value="1"/>
</dbReference>
<organism evidence="2 3">
    <name type="scientific">Clostridium paridis</name>
    <dbReference type="NCBI Taxonomy" id="2803863"/>
    <lineage>
        <taxon>Bacteria</taxon>
        <taxon>Bacillati</taxon>
        <taxon>Bacillota</taxon>
        <taxon>Clostridia</taxon>
        <taxon>Eubacteriales</taxon>
        <taxon>Clostridiaceae</taxon>
        <taxon>Clostridium</taxon>
    </lineage>
</organism>
<evidence type="ECO:0000259" key="1">
    <source>
        <dbReference type="Pfam" id="PF13847"/>
    </source>
</evidence>
<keyword evidence="2" id="KW-0808">Transferase</keyword>
<keyword evidence="2" id="KW-0489">Methyltransferase</keyword>
<comment type="caution">
    <text evidence="2">The sequence shown here is derived from an EMBL/GenBank/DDBJ whole genome shotgun (WGS) entry which is preliminary data.</text>
</comment>
<feature type="domain" description="Methyltransferase" evidence="1">
    <location>
        <begin position="34"/>
        <end position="143"/>
    </location>
</feature>
<dbReference type="EMBL" id="JAESWA010000022">
    <property type="protein sequence ID" value="MBL4931767.1"/>
    <property type="molecule type" value="Genomic_DNA"/>
</dbReference>
<keyword evidence="3" id="KW-1185">Reference proteome</keyword>
<reference evidence="2" key="1">
    <citation type="submission" date="2021-01" db="EMBL/GenBank/DDBJ databases">
        <title>Genome public.</title>
        <authorList>
            <person name="Liu C."/>
            <person name="Sun Q."/>
        </authorList>
    </citation>
    <scope>NUCLEOTIDE SEQUENCE</scope>
    <source>
        <strain evidence="2">YIM B02565</strain>
    </source>
</reference>
<dbReference type="InterPro" id="IPR029063">
    <property type="entry name" value="SAM-dependent_MTases_sf"/>
</dbReference>
<name>A0A937K3M0_9CLOT</name>